<organism evidence="2 3">
    <name type="scientific">Hufsiella arboris</name>
    <dbReference type="NCBI Taxonomy" id="2695275"/>
    <lineage>
        <taxon>Bacteria</taxon>
        <taxon>Pseudomonadati</taxon>
        <taxon>Bacteroidota</taxon>
        <taxon>Sphingobacteriia</taxon>
        <taxon>Sphingobacteriales</taxon>
        <taxon>Sphingobacteriaceae</taxon>
        <taxon>Hufsiella</taxon>
    </lineage>
</organism>
<protein>
    <submittedName>
        <fullName evidence="2">NAD-dependent epimerase/dehydratase family protein</fullName>
    </submittedName>
</protein>
<dbReference type="PANTHER" id="PTHR48079:SF6">
    <property type="entry name" value="NAD(P)-BINDING DOMAIN-CONTAINING PROTEIN-RELATED"/>
    <property type="match status" value="1"/>
</dbReference>
<dbReference type="GO" id="GO:0005737">
    <property type="term" value="C:cytoplasm"/>
    <property type="evidence" value="ECO:0007669"/>
    <property type="project" value="TreeGrafter"/>
</dbReference>
<dbReference type="Proteomes" id="UP000466586">
    <property type="component" value="Unassembled WGS sequence"/>
</dbReference>
<dbReference type="RefSeq" id="WP_160842538.1">
    <property type="nucleotide sequence ID" value="NZ_WVHT01000001.1"/>
</dbReference>
<proteinExistence type="predicted"/>
<keyword evidence="3" id="KW-1185">Reference proteome</keyword>
<dbReference type="InterPro" id="IPR036291">
    <property type="entry name" value="NAD(P)-bd_dom_sf"/>
</dbReference>
<dbReference type="InterPro" id="IPR051783">
    <property type="entry name" value="NAD(P)-dependent_oxidoreduct"/>
</dbReference>
<dbReference type="AlphaFoldDB" id="A0A7K1Y4D5"/>
<evidence type="ECO:0000313" key="2">
    <source>
        <dbReference type="EMBL" id="MXV49424.1"/>
    </source>
</evidence>
<feature type="domain" description="NAD-dependent epimerase/dehydratase" evidence="1">
    <location>
        <begin position="2"/>
        <end position="219"/>
    </location>
</feature>
<dbReference type="Gene3D" id="3.40.50.720">
    <property type="entry name" value="NAD(P)-binding Rossmann-like Domain"/>
    <property type="match status" value="1"/>
</dbReference>
<dbReference type="GO" id="GO:0004029">
    <property type="term" value="F:aldehyde dehydrogenase (NAD+) activity"/>
    <property type="evidence" value="ECO:0007669"/>
    <property type="project" value="TreeGrafter"/>
</dbReference>
<reference evidence="2 3" key="1">
    <citation type="submission" date="2019-11" db="EMBL/GenBank/DDBJ databases">
        <title>Pedobacter sp. HMF7647 Genome sequencing and assembly.</title>
        <authorList>
            <person name="Kang H."/>
            <person name="Kim H."/>
            <person name="Joh K."/>
        </authorList>
    </citation>
    <scope>NUCLEOTIDE SEQUENCE [LARGE SCALE GENOMIC DNA]</scope>
    <source>
        <strain evidence="2 3">HMF7647</strain>
    </source>
</reference>
<evidence type="ECO:0000313" key="3">
    <source>
        <dbReference type="Proteomes" id="UP000466586"/>
    </source>
</evidence>
<dbReference type="PANTHER" id="PTHR48079">
    <property type="entry name" value="PROTEIN YEEZ"/>
    <property type="match status" value="1"/>
</dbReference>
<name>A0A7K1Y4D5_9SPHI</name>
<evidence type="ECO:0000259" key="1">
    <source>
        <dbReference type="Pfam" id="PF01370"/>
    </source>
</evidence>
<dbReference type="Pfam" id="PF01370">
    <property type="entry name" value="Epimerase"/>
    <property type="match status" value="1"/>
</dbReference>
<dbReference type="EMBL" id="WVHT01000001">
    <property type="protein sequence ID" value="MXV49424.1"/>
    <property type="molecule type" value="Genomic_DNA"/>
</dbReference>
<comment type="caution">
    <text evidence="2">The sequence shown here is derived from an EMBL/GenBank/DDBJ whole genome shotgun (WGS) entry which is preliminary data.</text>
</comment>
<gene>
    <name evidence="2" type="ORF">GS399_00450</name>
</gene>
<dbReference type="SUPFAM" id="SSF51735">
    <property type="entry name" value="NAD(P)-binding Rossmann-fold domains"/>
    <property type="match status" value="1"/>
</dbReference>
<dbReference type="InterPro" id="IPR001509">
    <property type="entry name" value="Epimerase_deHydtase"/>
</dbReference>
<sequence>MVLVTGGTGFLGSELISQLLKKGYPIRAIKRNTSQIPASLSEKNIEWLDADILDYDSLALALDGIDKIYHCAAFISFDPSDKKKLVKINATGTANIVNACLEHGQVKLVHVSSIAAISDGKPGQLITENDYWEFNNSQNAYAISKYEAEMEVWRGIAEGLNAVIVNPSLIIGSAAGEKGSGQLFTTVRDGLKFYTDGSCGLVDVEDVASIMISLMESDVTSERFIVNSENLSYKELFSETARGFSMKPPPIEAKPWMLGLAWRFSKLTSLLSGKTLGLTKDTARSAFKHQNYSNAKIKSALPGFEFKPLSRSIKEICATLQPKK</sequence>
<accession>A0A7K1Y4D5</accession>